<protein>
    <recommendedName>
        <fullName evidence="3">GH16 domain-containing protein</fullName>
    </recommendedName>
</protein>
<evidence type="ECO:0008006" key="3">
    <source>
        <dbReference type="Google" id="ProtNLM"/>
    </source>
</evidence>
<reference evidence="1 2" key="1">
    <citation type="journal article" date="2024" name="Nat. Commun.">
        <title>Phylogenomics reveals the evolutionary origins of lichenization in chlorophyte algae.</title>
        <authorList>
            <person name="Puginier C."/>
            <person name="Libourel C."/>
            <person name="Otte J."/>
            <person name="Skaloud P."/>
            <person name="Haon M."/>
            <person name="Grisel S."/>
            <person name="Petersen M."/>
            <person name="Berrin J.G."/>
            <person name="Delaux P.M."/>
            <person name="Dal Grande F."/>
            <person name="Keller J."/>
        </authorList>
    </citation>
    <scope>NUCLEOTIDE SEQUENCE [LARGE SCALE GENOMIC DNA]</scope>
    <source>
        <strain evidence="1 2">SAG 216-7</strain>
    </source>
</reference>
<name>A0ABR2Z157_9CHLO</name>
<proteinExistence type="predicted"/>
<dbReference type="Proteomes" id="UP001491310">
    <property type="component" value="Unassembled WGS sequence"/>
</dbReference>
<evidence type="ECO:0000313" key="1">
    <source>
        <dbReference type="EMBL" id="KAK9917949.1"/>
    </source>
</evidence>
<keyword evidence="2" id="KW-1185">Reference proteome</keyword>
<dbReference type="EMBL" id="JALJOT010000002">
    <property type="protein sequence ID" value="KAK9917949.1"/>
    <property type="molecule type" value="Genomic_DNA"/>
</dbReference>
<gene>
    <name evidence="1" type="ORF">WJX75_010020</name>
</gene>
<accession>A0ABR2Z157</accession>
<organism evidence="1 2">
    <name type="scientific">Coccomyxa subellipsoidea</name>
    <dbReference type="NCBI Taxonomy" id="248742"/>
    <lineage>
        <taxon>Eukaryota</taxon>
        <taxon>Viridiplantae</taxon>
        <taxon>Chlorophyta</taxon>
        <taxon>core chlorophytes</taxon>
        <taxon>Trebouxiophyceae</taxon>
        <taxon>Trebouxiophyceae incertae sedis</taxon>
        <taxon>Coccomyxaceae</taxon>
        <taxon>Coccomyxa</taxon>
    </lineage>
</organism>
<evidence type="ECO:0000313" key="2">
    <source>
        <dbReference type="Proteomes" id="UP001491310"/>
    </source>
</evidence>
<comment type="caution">
    <text evidence="1">The sequence shown here is derived from an EMBL/GenBank/DDBJ whole genome shotgun (WGS) entry which is preliminary data.</text>
</comment>
<sequence length="124" mass="13916">MAGTPVWNTEPGGNHDWVEVFTETGFWSFTGAAEYTDQGYNHTWFVPDPAQHSLPGSRLHAIYSVSWASLEGTVQYPLIWDDDDNHTVNAFDVTEYYIHAAKIGGTAKLASLAELDRRTEYVAY</sequence>